<keyword evidence="4" id="KW-0418">Kinase</keyword>
<keyword evidence="3" id="KW-0547">Nucleotide-binding</keyword>
<reference evidence="7 8" key="1">
    <citation type="journal article" date="2019" name="Sci. Rep.">
        <title>A high-quality genome of Eragrostis curvula grass provides insights into Poaceae evolution and supports new strategies to enhance forage quality.</title>
        <authorList>
            <person name="Carballo J."/>
            <person name="Santos B.A.C.M."/>
            <person name="Zappacosta D."/>
            <person name="Garbus I."/>
            <person name="Selva J.P."/>
            <person name="Gallo C.A."/>
            <person name="Diaz A."/>
            <person name="Albertini E."/>
            <person name="Caccamo M."/>
            <person name="Echenique V."/>
        </authorList>
    </citation>
    <scope>NUCLEOTIDE SEQUENCE [LARGE SCALE GENOMIC DNA]</scope>
    <source>
        <strain evidence="8">cv. Victoria</strain>
        <tissue evidence="7">Leaf</tissue>
    </source>
</reference>
<accession>A0A5J9TIU8</accession>
<evidence type="ECO:0000313" key="8">
    <source>
        <dbReference type="Proteomes" id="UP000324897"/>
    </source>
</evidence>
<keyword evidence="6" id="KW-0812">Transmembrane</keyword>
<keyword evidence="6" id="KW-1133">Transmembrane helix</keyword>
<evidence type="ECO:0000256" key="3">
    <source>
        <dbReference type="ARBA" id="ARBA00022741"/>
    </source>
</evidence>
<keyword evidence="6" id="KW-0472">Membrane</keyword>
<dbReference type="PANTHER" id="PTHR27002">
    <property type="entry name" value="RECEPTOR-LIKE SERINE/THREONINE-PROTEIN KINASE SD1-8"/>
    <property type="match status" value="1"/>
</dbReference>
<proteinExistence type="predicted"/>
<gene>
    <name evidence="7" type="ORF">EJB05_44939</name>
</gene>
<dbReference type="Proteomes" id="UP000324897">
    <property type="component" value="Chromosome 3"/>
</dbReference>
<evidence type="ECO:0000256" key="4">
    <source>
        <dbReference type="ARBA" id="ARBA00022777"/>
    </source>
</evidence>
<feature type="transmembrane region" description="Helical" evidence="6">
    <location>
        <begin position="36"/>
        <end position="56"/>
    </location>
</feature>
<dbReference type="Gramene" id="TVU11356">
    <property type="protein sequence ID" value="TVU11356"/>
    <property type="gene ID" value="EJB05_44939"/>
</dbReference>
<comment type="caution">
    <text evidence="7">The sequence shown here is derived from an EMBL/GenBank/DDBJ whole genome shotgun (WGS) entry which is preliminary data.</text>
</comment>
<evidence type="ECO:0000256" key="1">
    <source>
        <dbReference type="ARBA" id="ARBA00022527"/>
    </source>
</evidence>
<evidence type="ECO:0000256" key="6">
    <source>
        <dbReference type="SAM" id="Phobius"/>
    </source>
</evidence>
<sequence>MESARWRWSAGHRRLMDAAPAPSESGHGSSQDGMRIMVGVLVTVIVCTLLYCVYCWRWRKRNAIRRSLIESLWPRSSSDLPLMDLASILAATDNFSKPNKLGEGGFGPVYRAWKLWTEDLATEFMDPSLGRSYSKEEAWRCYHVGLLCVQEDPDVRPTMSNVLLMLISDHMKLPDPAMPPLFTRLKKPTFSAQQLTTKTESTASPQSINDVSITVIEPR</sequence>
<dbReference type="AlphaFoldDB" id="A0A5J9TIU8"/>
<dbReference type="GO" id="GO:0005524">
    <property type="term" value="F:ATP binding"/>
    <property type="evidence" value="ECO:0007669"/>
    <property type="project" value="UniProtKB-KW"/>
</dbReference>
<keyword evidence="8" id="KW-1185">Reference proteome</keyword>
<keyword evidence="2" id="KW-0808">Transferase</keyword>
<dbReference type="InterPro" id="IPR011009">
    <property type="entry name" value="Kinase-like_dom_sf"/>
</dbReference>
<protein>
    <recommendedName>
        <fullName evidence="9">S-locus receptor kinase C-terminal domain-containing protein</fullName>
    </recommendedName>
</protein>
<dbReference type="PANTHER" id="PTHR27002:SF396">
    <property type="entry name" value="OS06G0496800 PROTEIN"/>
    <property type="match status" value="1"/>
</dbReference>
<evidence type="ECO:0000256" key="2">
    <source>
        <dbReference type="ARBA" id="ARBA00022679"/>
    </source>
</evidence>
<dbReference type="EMBL" id="RWGY01000039">
    <property type="protein sequence ID" value="TVU11356.1"/>
    <property type="molecule type" value="Genomic_DNA"/>
</dbReference>
<name>A0A5J9TIU8_9POAL</name>
<dbReference type="OrthoDB" id="4062651at2759"/>
<dbReference type="GO" id="GO:0004674">
    <property type="term" value="F:protein serine/threonine kinase activity"/>
    <property type="evidence" value="ECO:0007669"/>
    <property type="project" value="UniProtKB-KW"/>
</dbReference>
<dbReference type="GO" id="GO:0005886">
    <property type="term" value="C:plasma membrane"/>
    <property type="evidence" value="ECO:0007669"/>
    <property type="project" value="TreeGrafter"/>
</dbReference>
<keyword evidence="1" id="KW-0723">Serine/threonine-protein kinase</keyword>
<dbReference type="Gene3D" id="1.10.510.10">
    <property type="entry name" value="Transferase(Phosphotransferase) domain 1"/>
    <property type="match status" value="1"/>
</dbReference>
<evidence type="ECO:0000256" key="5">
    <source>
        <dbReference type="ARBA" id="ARBA00022840"/>
    </source>
</evidence>
<dbReference type="SUPFAM" id="SSF56112">
    <property type="entry name" value="Protein kinase-like (PK-like)"/>
    <property type="match status" value="2"/>
</dbReference>
<keyword evidence="5" id="KW-0067">ATP-binding</keyword>
<organism evidence="7 8">
    <name type="scientific">Eragrostis curvula</name>
    <name type="common">weeping love grass</name>
    <dbReference type="NCBI Taxonomy" id="38414"/>
    <lineage>
        <taxon>Eukaryota</taxon>
        <taxon>Viridiplantae</taxon>
        <taxon>Streptophyta</taxon>
        <taxon>Embryophyta</taxon>
        <taxon>Tracheophyta</taxon>
        <taxon>Spermatophyta</taxon>
        <taxon>Magnoliopsida</taxon>
        <taxon>Liliopsida</taxon>
        <taxon>Poales</taxon>
        <taxon>Poaceae</taxon>
        <taxon>PACMAD clade</taxon>
        <taxon>Chloridoideae</taxon>
        <taxon>Eragrostideae</taxon>
        <taxon>Eragrostidinae</taxon>
        <taxon>Eragrostis</taxon>
    </lineage>
</organism>
<evidence type="ECO:0000313" key="7">
    <source>
        <dbReference type="EMBL" id="TVU11356.1"/>
    </source>
</evidence>
<evidence type="ECO:0008006" key="9">
    <source>
        <dbReference type="Google" id="ProtNLM"/>
    </source>
</evidence>